<dbReference type="EnsemblPlants" id="OMERI01G08060.1">
    <property type="protein sequence ID" value="OMERI01G08060.1"/>
    <property type="gene ID" value="OMERI01G08060"/>
</dbReference>
<proteinExistence type="predicted"/>
<dbReference type="Proteomes" id="UP000008021">
    <property type="component" value="Chromosome 1"/>
</dbReference>
<dbReference type="Gramene" id="OMERI01G08060.1">
    <property type="protein sequence ID" value="OMERI01G08060.1"/>
    <property type="gene ID" value="OMERI01G08060"/>
</dbReference>
<reference evidence="1" key="1">
    <citation type="submission" date="2015-06" db="UniProtKB">
        <authorList>
            <consortium name="EnsemblPlants"/>
        </authorList>
    </citation>
    <scope>IDENTIFICATION</scope>
</reference>
<evidence type="ECO:0000313" key="2">
    <source>
        <dbReference type="Proteomes" id="UP000008021"/>
    </source>
</evidence>
<sequence>MHGLYDGLC</sequence>
<accession>A0A0G2KBN8</accession>
<organism evidence="1">
    <name type="scientific">Oryza meridionalis</name>
    <dbReference type="NCBI Taxonomy" id="40149"/>
    <lineage>
        <taxon>Eukaryota</taxon>
        <taxon>Viridiplantae</taxon>
        <taxon>Streptophyta</taxon>
        <taxon>Embryophyta</taxon>
        <taxon>Tracheophyta</taxon>
        <taxon>Spermatophyta</taxon>
        <taxon>Magnoliopsida</taxon>
        <taxon>Liliopsida</taxon>
        <taxon>Poales</taxon>
        <taxon>Poaceae</taxon>
        <taxon>BOP clade</taxon>
        <taxon>Oryzoideae</taxon>
        <taxon>Oryzeae</taxon>
        <taxon>Oryzinae</taxon>
        <taxon>Oryza</taxon>
    </lineage>
</organism>
<name>A0A0G2KBN8_9ORYZ</name>
<keyword evidence="2" id="KW-1185">Reference proteome</keyword>
<reference evidence="1" key="2">
    <citation type="submission" date="2018-05" db="EMBL/GenBank/DDBJ databases">
        <title>OmerRS3 (Oryza meridionalis Reference Sequence Version 3).</title>
        <authorList>
            <person name="Zhang J."/>
            <person name="Kudrna D."/>
            <person name="Lee S."/>
            <person name="Talag J."/>
            <person name="Welchert J."/>
            <person name="Wing R.A."/>
        </authorList>
    </citation>
    <scope>NUCLEOTIDE SEQUENCE [LARGE SCALE GENOMIC DNA]</scope>
    <source>
        <strain evidence="1">cv. OR44</strain>
    </source>
</reference>
<protein>
    <submittedName>
        <fullName evidence="1">Uncharacterized protein</fullName>
    </submittedName>
</protein>
<evidence type="ECO:0000313" key="1">
    <source>
        <dbReference type="EnsemblPlants" id="OMERI01G08060.1"/>
    </source>
</evidence>